<accession>A0AAV9BMF2</accession>
<sequence length="142" mass="15357">MQQVHLWEATMRGKLVGGRSMTEANLDLLPLKLDHSVSASLATGASLSRASRPSATQSRGRYARAASSMRGTPAAPDALEVQSSTHLPPPSQPSQDVSPTQPSGDDDTPRYNFCCVLVLVEEMYICKEFMVFFLSFGSGDCF</sequence>
<feature type="region of interest" description="Disordered" evidence="1">
    <location>
        <begin position="42"/>
        <end position="106"/>
    </location>
</feature>
<proteinExistence type="predicted"/>
<reference evidence="2" key="2">
    <citation type="submission" date="2023-06" db="EMBL/GenBank/DDBJ databases">
        <authorList>
            <person name="Ma L."/>
            <person name="Liu K.-W."/>
            <person name="Li Z."/>
            <person name="Hsiao Y.-Y."/>
            <person name="Qi Y."/>
            <person name="Fu T."/>
            <person name="Tang G."/>
            <person name="Zhang D."/>
            <person name="Sun W.-H."/>
            <person name="Liu D.-K."/>
            <person name="Li Y."/>
            <person name="Chen G.-Z."/>
            <person name="Liu X.-D."/>
            <person name="Liao X.-Y."/>
            <person name="Jiang Y.-T."/>
            <person name="Yu X."/>
            <person name="Hao Y."/>
            <person name="Huang J."/>
            <person name="Zhao X.-W."/>
            <person name="Ke S."/>
            <person name="Chen Y.-Y."/>
            <person name="Wu W.-L."/>
            <person name="Hsu J.-L."/>
            <person name="Lin Y.-F."/>
            <person name="Huang M.-D."/>
            <person name="Li C.-Y."/>
            <person name="Huang L."/>
            <person name="Wang Z.-W."/>
            <person name="Zhao X."/>
            <person name="Zhong W.-Y."/>
            <person name="Peng D.-H."/>
            <person name="Ahmad S."/>
            <person name="Lan S."/>
            <person name="Zhang J.-S."/>
            <person name="Tsai W.-C."/>
            <person name="Van De Peer Y."/>
            <person name="Liu Z.-J."/>
        </authorList>
    </citation>
    <scope>NUCLEOTIDE SEQUENCE</scope>
    <source>
        <strain evidence="2">SCP</strain>
        <tissue evidence="2">Leaves</tissue>
    </source>
</reference>
<evidence type="ECO:0000313" key="3">
    <source>
        <dbReference type="Proteomes" id="UP001179952"/>
    </source>
</evidence>
<organism evidence="2 3">
    <name type="scientific">Acorus gramineus</name>
    <name type="common">Dwarf sweet flag</name>
    <dbReference type="NCBI Taxonomy" id="55184"/>
    <lineage>
        <taxon>Eukaryota</taxon>
        <taxon>Viridiplantae</taxon>
        <taxon>Streptophyta</taxon>
        <taxon>Embryophyta</taxon>
        <taxon>Tracheophyta</taxon>
        <taxon>Spermatophyta</taxon>
        <taxon>Magnoliopsida</taxon>
        <taxon>Liliopsida</taxon>
        <taxon>Acoraceae</taxon>
        <taxon>Acorus</taxon>
    </lineage>
</organism>
<dbReference type="Proteomes" id="UP001179952">
    <property type="component" value="Unassembled WGS sequence"/>
</dbReference>
<dbReference type="AlphaFoldDB" id="A0AAV9BMF2"/>
<gene>
    <name evidence="2" type="ORF">QJS04_geneDACA024730</name>
</gene>
<protein>
    <submittedName>
        <fullName evidence="2">Uncharacterized protein</fullName>
    </submittedName>
</protein>
<keyword evidence="3" id="KW-1185">Reference proteome</keyword>
<evidence type="ECO:0000256" key="1">
    <source>
        <dbReference type="SAM" id="MobiDB-lite"/>
    </source>
</evidence>
<reference evidence="2" key="1">
    <citation type="journal article" date="2023" name="Nat. Commun.">
        <title>Diploid and tetraploid genomes of Acorus and the evolution of monocots.</title>
        <authorList>
            <person name="Ma L."/>
            <person name="Liu K.W."/>
            <person name="Li Z."/>
            <person name="Hsiao Y.Y."/>
            <person name="Qi Y."/>
            <person name="Fu T."/>
            <person name="Tang G.D."/>
            <person name="Zhang D."/>
            <person name="Sun W.H."/>
            <person name="Liu D.K."/>
            <person name="Li Y."/>
            <person name="Chen G.Z."/>
            <person name="Liu X.D."/>
            <person name="Liao X.Y."/>
            <person name="Jiang Y.T."/>
            <person name="Yu X."/>
            <person name="Hao Y."/>
            <person name="Huang J."/>
            <person name="Zhao X.W."/>
            <person name="Ke S."/>
            <person name="Chen Y.Y."/>
            <person name="Wu W.L."/>
            <person name="Hsu J.L."/>
            <person name="Lin Y.F."/>
            <person name="Huang M.D."/>
            <person name="Li C.Y."/>
            <person name="Huang L."/>
            <person name="Wang Z.W."/>
            <person name="Zhao X."/>
            <person name="Zhong W.Y."/>
            <person name="Peng D.H."/>
            <person name="Ahmad S."/>
            <person name="Lan S."/>
            <person name="Zhang J.S."/>
            <person name="Tsai W.C."/>
            <person name="Van de Peer Y."/>
            <person name="Liu Z.J."/>
        </authorList>
    </citation>
    <scope>NUCLEOTIDE SEQUENCE</scope>
    <source>
        <strain evidence="2">SCP</strain>
    </source>
</reference>
<evidence type="ECO:0000313" key="2">
    <source>
        <dbReference type="EMBL" id="KAK1277557.1"/>
    </source>
</evidence>
<feature type="compositionally biased region" description="Polar residues" evidence="1">
    <location>
        <begin position="42"/>
        <end position="59"/>
    </location>
</feature>
<comment type="caution">
    <text evidence="2">The sequence shown here is derived from an EMBL/GenBank/DDBJ whole genome shotgun (WGS) entry which is preliminary data.</text>
</comment>
<feature type="compositionally biased region" description="Low complexity" evidence="1">
    <location>
        <begin position="93"/>
        <end position="103"/>
    </location>
</feature>
<name>A0AAV9BMF2_ACOGR</name>
<dbReference type="EMBL" id="JAUJYN010000002">
    <property type="protein sequence ID" value="KAK1277557.1"/>
    <property type="molecule type" value="Genomic_DNA"/>
</dbReference>